<feature type="non-terminal residue" evidence="1">
    <location>
        <position position="1"/>
    </location>
</feature>
<name>A0A2G9TC92_TELCI</name>
<gene>
    <name evidence="1" type="ORF">TELCIR_23048</name>
</gene>
<dbReference type="OrthoDB" id="5892879at2759"/>
<evidence type="ECO:0000313" key="1">
    <source>
        <dbReference type="EMBL" id="PIO55564.1"/>
    </source>
</evidence>
<dbReference type="Proteomes" id="UP000230423">
    <property type="component" value="Unassembled WGS sequence"/>
</dbReference>
<sequence>ILEGYIEERVYRNKYAGFSVYTELTEKGCQVLAEGSKPKVYLHVNTDRTENTSLSDLLERTSVSEAEALKEKYILKYGEMFTRCLKALTDVVTQIAEESRLSSPHAIISQEGLEQVWHWHLG</sequence>
<proteinExistence type="predicted"/>
<keyword evidence="2" id="KW-1185">Reference proteome</keyword>
<reference evidence="1 2" key="1">
    <citation type="submission" date="2015-09" db="EMBL/GenBank/DDBJ databases">
        <title>Draft genome of the parasitic nematode Teladorsagia circumcincta isolate WARC Sus (inbred).</title>
        <authorList>
            <person name="Mitreva M."/>
        </authorList>
    </citation>
    <scope>NUCLEOTIDE SEQUENCE [LARGE SCALE GENOMIC DNA]</scope>
    <source>
        <strain evidence="1 2">S</strain>
    </source>
</reference>
<organism evidence="1 2">
    <name type="scientific">Teladorsagia circumcincta</name>
    <name type="common">Brown stomach worm</name>
    <name type="synonym">Ostertagia circumcincta</name>
    <dbReference type="NCBI Taxonomy" id="45464"/>
    <lineage>
        <taxon>Eukaryota</taxon>
        <taxon>Metazoa</taxon>
        <taxon>Ecdysozoa</taxon>
        <taxon>Nematoda</taxon>
        <taxon>Chromadorea</taxon>
        <taxon>Rhabditida</taxon>
        <taxon>Rhabditina</taxon>
        <taxon>Rhabditomorpha</taxon>
        <taxon>Strongyloidea</taxon>
        <taxon>Trichostrongylidae</taxon>
        <taxon>Teladorsagia</taxon>
    </lineage>
</organism>
<dbReference type="EMBL" id="KZ385403">
    <property type="protein sequence ID" value="PIO55564.1"/>
    <property type="molecule type" value="Genomic_DNA"/>
</dbReference>
<dbReference type="AlphaFoldDB" id="A0A2G9TC92"/>
<evidence type="ECO:0000313" key="2">
    <source>
        <dbReference type="Proteomes" id="UP000230423"/>
    </source>
</evidence>
<accession>A0A2G9TC92</accession>
<protein>
    <submittedName>
        <fullName evidence="1">Uncharacterized protein</fullName>
    </submittedName>
</protein>